<gene>
    <name evidence="10" type="primary">plsX</name>
    <name evidence="11" type="ORF">VW23_004785</name>
</gene>
<evidence type="ECO:0000256" key="8">
    <source>
        <dbReference type="ARBA" id="ARBA00024069"/>
    </source>
</evidence>
<dbReference type="PANTHER" id="PTHR30100">
    <property type="entry name" value="FATTY ACID/PHOSPHOLIPID SYNTHESIS PROTEIN PLSX"/>
    <property type="match status" value="1"/>
</dbReference>
<dbReference type="GO" id="GO:0005737">
    <property type="term" value="C:cytoplasm"/>
    <property type="evidence" value="ECO:0007669"/>
    <property type="project" value="UniProtKB-SubCell"/>
</dbReference>
<dbReference type="EC" id="2.3.1.274" evidence="8 10"/>
<dbReference type="RefSeq" id="WP_069912245.1">
    <property type="nucleotide sequence ID" value="NZ_LAJE02000377.1"/>
</dbReference>
<proteinExistence type="inferred from homology"/>
<dbReference type="SUPFAM" id="SSF53659">
    <property type="entry name" value="Isocitrate/Isopropylmalate dehydrogenase-like"/>
    <property type="match status" value="1"/>
</dbReference>
<dbReference type="PIRSF" id="PIRSF002465">
    <property type="entry name" value="Phsphlp_syn_PlsX"/>
    <property type="match status" value="1"/>
</dbReference>
<evidence type="ECO:0000256" key="3">
    <source>
        <dbReference type="ARBA" id="ARBA00022516"/>
    </source>
</evidence>
<dbReference type="Proteomes" id="UP000095463">
    <property type="component" value="Unassembled WGS sequence"/>
</dbReference>
<dbReference type="OrthoDB" id="9806408at2"/>
<dbReference type="GO" id="GO:0043811">
    <property type="term" value="F:phosphate:acyl-[acyl carrier protein] acyltransferase activity"/>
    <property type="evidence" value="ECO:0007669"/>
    <property type="project" value="UniProtKB-UniRule"/>
</dbReference>
<evidence type="ECO:0000256" key="7">
    <source>
        <dbReference type="ARBA" id="ARBA00023264"/>
    </source>
</evidence>
<evidence type="ECO:0000313" key="12">
    <source>
        <dbReference type="Proteomes" id="UP000095463"/>
    </source>
</evidence>
<dbReference type="GO" id="GO:0008654">
    <property type="term" value="P:phospholipid biosynthetic process"/>
    <property type="evidence" value="ECO:0007669"/>
    <property type="project" value="UniProtKB-KW"/>
</dbReference>
<evidence type="ECO:0000313" key="11">
    <source>
        <dbReference type="EMBL" id="OEO28438.1"/>
    </source>
</evidence>
<keyword evidence="4 10" id="KW-0808">Transferase</keyword>
<comment type="subcellular location">
    <subcellularLocation>
        <location evidence="10">Cytoplasm</location>
    </subcellularLocation>
    <text evidence="10">Associated with the membrane possibly through PlsY.</text>
</comment>
<evidence type="ECO:0000256" key="6">
    <source>
        <dbReference type="ARBA" id="ARBA00023209"/>
    </source>
</evidence>
<comment type="caution">
    <text evidence="11">The sequence shown here is derived from an EMBL/GenBank/DDBJ whole genome shotgun (WGS) entry which is preliminary data.</text>
</comment>
<keyword evidence="11" id="KW-0012">Acyltransferase</keyword>
<keyword evidence="6 10" id="KW-0594">Phospholipid biosynthesis</keyword>
<dbReference type="UniPathway" id="UPA00085"/>
<evidence type="ECO:0000256" key="2">
    <source>
        <dbReference type="ARBA" id="ARBA00022490"/>
    </source>
</evidence>
<evidence type="ECO:0000256" key="9">
    <source>
        <dbReference type="ARBA" id="ARBA00046608"/>
    </source>
</evidence>
<keyword evidence="7 10" id="KW-1208">Phospholipid metabolism</keyword>
<comment type="pathway">
    <text evidence="10">Lipid metabolism; phospholipid metabolism.</text>
</comment>
<evidence type="ECO:0000256" key="1">
    <source>
        <dbReference type="ARBA" id="ARBA00001232"/>
    </source>
</evidence>
<name>A0A1E5XIM6_9HYPH</name>
<sequence length="361" mass="38226">MSDSIRISVDAMGGDKGPRVAVEGARLFWRERKNTTFIFHGREAELKPLLDEFPDLKKVSRIVNADIVISMEEKPSQALRKGRGTSSMWAAIQSVKDGEADVAISGGNTGALMAMATFCLRPIEGISRPAIAALWPTLRTDIIVLDVGATVGGDAKQLTDFSILGAALARALFDQELPTVGLLNVGTEEMKGHDEVKEAARILQAASGEGFIYHGFVEGDDIGKGTVDVVVTEGFAGNIALKTAEGTARQVGAYIRNALKADIISMLGAAIAGQALQALRRKLDPRNINGGVFLGLNGVVIKSHGGTDEVGFKGALSLAYEMARSRVMDKIGEGMRRFPTLSVAPPIEAAPAPEKTEAKSA</sequence>
<dbReference type="InterPro" id="IPR012281">
    <property type="entry name" value="Phospholipid_synth_PlsX-like"/>
</dbReference>
<dbReference type="PANTHER" id="PTHR30100:SF1">
    <property type="entry name" value="PHOSPHATE ACYLTRANSFERASE"/>
    <property type="match status" value="1"/>
</dbReference>
<dbReference type="HAMAP" id="MF_00019">
    <property type="entry name" value="PlsX"/>
    <property type="match status" value="1"/>
</dbReference>
<keyword evidence="3 10" id="KW-0444">Lipid biosynthesis</keyword>
<dbReference type="Gene3D" id="3.40.718.10">
    <property type="entry name" value="Isopropylmalate Dehydrogenase"/>
    <property type="match status" value="1"/>
</dbReference>
<accession>A0A1E5XIM6</accession>
<evidence type="ECO:0000256" key="10">
    <source>
        <dbReference type="HAMAP-Rule" id="MF_00019"/>
    </source>
</evidence>
<keyword evidence="5 10" id="KW-0443">Lipid metabolism</keyword>
<comment type="similarity">
    <text evidence="10">Belongs to the PlsX family.</text>
</comment>
<evidence type="ECO:0000256" key="4">
    <source>
        <dbReference type="ARBA" id="ARBA00022679"/>
    </source>
</evidence>
<dbReference type="Pfam" id="PF02504">
    <property type="entry name" value="FA_synthesis"/>
    <property type="match status" value="1"/>
</dbReference>
<dbReference type="EMBL" id="LAJE02000377">
    <property type="protein sequence ID" value="OEO28438.1"/>
    <property type="molecule type" value="Genomic_DNA"/>
</dbReference>
<reference evidence="11 12" key="1">
    <citation type="journal article" date="2015" name="Genome Announc.">
        <title>Genome Assemblies of Three Soil-Associated Devosia species: D. insulae, D. limi, and D. soli.</title>
        <authorList>
            <person name="Hassan Y.I."/>
            <person name="Lepp D."/>
            <person name="Zhou T."/>
        </authorList>
    </citation>
    <scope>NUCLEOTIDE SEQUENCE [LARGE SCALE GENOMIC DNA]</scope>
    <source>
        <strain evidence="11 12">DS-56</strain>
    </source>
</reference>
<evidence type="ECO:0000256" key="5">
    <source>
        <dbReference type="ARBA" id="ARBA00023098"/>
    </source>
</evidence>
<protein>
    <recommendedName>
        <fullName evidence="8 10">Phosphate acyltransferase</fullName>
        <ecNumber evidence="8 10">2.3.1.274</ecNumber>
    </recommendedName>
    <alternativeName>
        <fullName evidence="10">Acyl-ACP phosphotransacylase</fullName>
    </alternativeName>
    <alternativeName>
        <fullName evidence="10">Acyl-[acyl-carrier-protein]--phosphate acyltransferase</fullName>
    </alternativeName>
    <alternativeName>
        <fullName evidence="10">Phosphate-acyl-ACP acyltransferase</fullName>
    </alternativeName>
</protein>
<keyword evidence="12" id="KW-1185">Reference proteome</keyword>
<comment type="function">
    <text evidence="10">Catalyzes the reversible formation of acyl-phosphate (acyl-PO(4)) from acyl-[acyl-carrier-protein] (acyl-ACP). This enzyme utilizes acyl-ACP as fatty acyl donor, but not acyl-CoA.</text>
</comment>
<dbReference type="AlphaFoldDB" id="A0A1E5XIM6"/>
<dbReference type="NCBIfam" id="TIGR00182">
    <property type="entry name" value="plsX"/>
    <property type="match status" value="1"/>
</dbReference>
<dbReference type="InterPro" id="IPR003664">
    <property type="entry name" value="FA_synthesis"/>
</dbReference>
<dbReference type="GO" id="GO:0006633">
    <property type="term" value="P:fatty acid biosynthetic process"/>
    <property type="evidence" value="ECO:0007669"/>
    <property type="project" value="UniProtKB-UniRule"/>
</dbReference>
<organism evidence="11 12">
    <name type="scientific">Devosia insulae DS-56</name>
    <dbReference type="NCBI Taxonomy" id="1116389"/>
    <lineage>
        <taxon>Bacteria</taxon>
        <taxon>Pseudomonadati</taxon>
        <taxon>Pseudomonadota</taxon>
        <taxon>Alphaproteobacteria</taxon>
        <taxon>Hyphomicrobiales</taxon>
        <taxon>Devosiaceae</taxon>
        <taxon>Devosia</taxon>
    </lineage>
</organism>
<comment type="subunit">
    <text evidence="9 10">Homodimer. Probably interacts with PlsY.</text>
</comment>
<keyword evidence="2 10" id="KW-0963">Cytoplasm</keyword>
<comment type="catalytic activity">
    <reaction evidence="1 10">
        <text>a fatty acyl-[ACP] + phosphate = an acyl phosphate + holo-[ACP]</text>
        <dbReference type="Rhea" id="RHEA:42292"/>
        <dbReference type="Rhea" id="RHEA-COMP:9685"/>
        <dbReference type="Rhea" id="RHEA-COMP:14125"/>
        <dbReference type="ChEBI" id="CHEBI:43474"/>
        <dbReference type="ChEBI" id="CHEBI:59918"/>
        <dbReference type="ChEBI" id="CHEBI:64479"/>
        <dbReference type="ChEBI" id="CHEBI:138651"/>
        <dbReference type="EC" id="2.3.1.274"/>
    </reaction>
</comment>